<dbReference type="SUPFAM" id="SSF57716">
    <property type="entry name" value="Glucocorticoid receptor-like (DNA-binding domain)"/>
    <property type="match status" value="1"/>
</dbReference>
<dbReference type="GeneID" id="108738319"/>
<evidence type="ECO:0000256" key="11">
    <source>
        <dbReference type="PROSITE-ProRule" id="PRU00309"/>
    </source>
</evidence>
<dbReference type="FunFam" id="3.30.160.60:FF:001498">
    <property type="entry name" value="Zinc finger protein 404"/>
    <property type="match status" value="1"/>
</dbReference>
<dbReference type="PROSITE" id="PS00028">
    <property type="entry name" value="ZINC_FINGER_C2H2_1"/>
    <property type="match status" value="10"/>
</dbReference>
<dbReference type="AlphaFoldDB" id="A0A1W4WTH4"/>
<dbReference type="Pfam" id="PF00096">
    <property type="entry name" value="zf-C2H2"/>
    <property type="match status" value="5"/>
</dbReference>
<dbReference type="GO" id="GO:0003700">
    <property type="term" value="F:DNA-binding transcription factor activity"/>
    <property type="evidence" value="ECO:0007669"/>
    <property type="project" value="TreeGrafter"/>
</dbReference>
<evidence type="ECO:0000256" key="5">
    <source>
        <dbReference type="ARBA" id="ARBA00022771"/>
    </source>
</evidence>
<keyword evidence="8 11" id="KW-0238">DNA-binding</keyword>
<keyword evidence="5 10" id="KW-0863">Zinc-finger</keyword>
<feature type="domain" description="THAP-type" evidence="13">
    <location>
        <begin position="14"/>
        <end position="110"/>
    </location>
</feature>
<gene>
    <name evidence="15" type="primary">LOC108738319</name>
</gene>
<feature type="domain" description="C2H2-type" evidence="12">
    <location>
        <begin position="393"/>
        <end position="420"/>
    </location>
</feature>
<dbReference type="FunFam" id="3.30.160.60:FF:001384">
    <property type="entry name" value="Zinc finger protein"/>
    <property type="match status" value="1"/>
</dbReference>
<dbReference type="InterPro" id="IPR013087">
    <property type="entry name" value="Znf_C2H2_type"/>
</dbReference>
<dbReference type="GO" id="GO:0000978">
    <property type="term" value="F:RNA polymerase II cis-regulatory region sequence-specific DNA binding"/>
    <property type="evidence" value="ECO:0007669"/>
    <property type="project" value="TreeGrafter"/>
</dbReference>
<dbReference type="FunFam" id="3.30.160.60:FF:000624">
    <property type="entry name" value="zinc finger protein 697"/>
    <property type="match status" value="1"/>
</dbReference>
<keyword evidence="3" id="KW-0479">Metal-binding</keyword>
<dbReference type="STRING" id="224129.A0A1W4WTH4"/>
<feature type="domain" description="C2H2-type" evidence="12">
    <location>
        <begin position="590"/>
        <end position="617"/>
    </location>
</feature>
<dbReference type="GO" id="GO:0048598">
    <property type="term" value="P:embryonic morphogenesis"/>
    <property type="evidence" value="ECO:0007669"/>
    <property type="project" value="UniProtKB-ARBA"/>
</dbReference>
<keyword evidence="4" id="KW-0677">Repeat</keyword>
<dbReference type="GO" id="GO:0040029">
    <property type="term" value="P:epigenetic regulation of gene expression"/>
    <property type="evidence" value="ECO:0007669"/>
    <property type="project" value="UniProtKB-ARBA"/>
</dbReference>
<dbReference type="PANTHER" id="PTHR24390:SF256">
    <property type="entry name" value="ZINC FINGER PROTEIN 711"/>
    <property type="match status" value="1"/>
</dbReference>
<feature type="domain" description="C2H2-type" evidence="12">
    <location>
        <begin position="449"/>
        <end position="476"/>
    </location>
</feature>
<proteinExistence type="predicted"/>
<evidence type="ECO:0000256" key="1">
    <source>
        <dbReference type="ARBA" id="ARBA00004123"/>
    </source>
</evidence>
<feature type="domain" description="C2H2-type" evidence="12">
    <location>
        <begin position="336"/>
        <end position="363"/>
    </location>
</feature>
<dbReference type="FunFam" id="3.30.160.60:FF:000557">
    <property type="entry name" value="zinc finger and SCAN domain-containing protein 29"/>
    <property type="match status" value="1"/>
</dbReference>
<organism evidence="14 15">
    <name type="scientific">Agrilus planipennis</name>
    <name type="common">Emerald ash borer</name>
    <name type="synonym">Agrilus marcopoli</name>
    <dbReference type="NCBI Taxonomy" id="224129"/>
    <lineage>
        <taxon>Eukaryota</taxon>
        <taxon>Metazoa</taxon>
        <taxon>Ecdysozoa</taxon>
        <taxon>Arthropoda</taxon>
        <taxon>Hexapoda</taxon>
        <taxon>Insecta</taxon>
        <taxon>Pterygota</taxon>
        <taxon>Neoptera</taxon>
        <taxon>Endopterygota</taxon>
        <taxon>Coleoptera</taxon>
        <taxon>Polyphaga</taxon>
        <taxon>Elateriformia</taxon>
        <taxon>Buprestoidea</taxon>
        <taxon>Buprestidae</taxon>
        <taxon>Agrilinae</taxon>
        <taxon>Agrilus</taxon>
    </lineage>
</organism>
<evidence type="ECO:0000256" key="10">
    <source>
        <dbReference type="PROSITE-ProRule" id="PRU00042"/>
    </source>
</evidence>
<evidence type="ECO:0000313" key="15">
    <source>
        <dbReference type="RefSeq" id="XP_018327194.1"/>
    </source>
</evidence>
<feature type="domain" description="C2H2-type" evidence="12">
    <location>
        <begin position="477"/>
        <end position="504"/>
    </location>
</feature>
<dbReference type="FunFam" id="3.30.160.60:FF:000145">
    <property type="entry name" value="Zinc finger protein 574"/>
    <property type="match status" value="1"/>
</dbReference>
<dbReference type="GO" id="GO:0045893">
    <property type="term" value="P:positive regulation of DNA-templated transcription"/>
    <property type="evidence" value="ECO:0007669"/>
    <property type="project" value="UniProtKB-ARBA"/>
</dbReference>
<dbReference type="FunFam" id="3.30.160.60:FF:000100">
    <property type="entry name" value="Zinc finger 45-like"/>
    <property type="match status" value="1"/>
</dbReference>
<dbReference type="RefSeq" id="XP_018327194.1">
    <property type="nucleotide sequence ID" value="XM_018471692.1"/>
</dbReference>
<dbReference type="GO" id="GO:0003682">
    <property type="term" value="F:chromatin binding"/>
    <property type="evidence" value="ECO:0007669"/>
    <property type="project" value="UniProtKB-ARBA"/>
</dbReference>
<keyword evidence="2" id="KW-1017">Isopeptide bond</keyword>
<sequence>MESARFSPRARSNKKLVCSVKGCNSTSNRDLELCFHYFPIKTDCFIYIKNIFGKLEKKKKLECWMKAIGVNKVNSGMKICSRHFYMDDYILPNAPAKLKRLKKSAVPSLNLPHSTNEKSKHDRKVRVLKRNIKKSNVTEKLQQVELMNCHQSVVDEDISESVQDVSDVIINSEQNAPTYSEKCKKSSSTKDFGVQKETSNLLTVKSELYQDNYNMDGTGHFSDQESDRKNDILNLDDIKEEIDIKKEAEDNIFVSQIDDDIIKEETIIKNELLDNNTLKGKIEPNVHNNAPSDLTNIRIHTKEKPHKCKKCGKTFKYKCRLNVHVLVHVQAEERPFKCETCGQKFTQKISLRNHEMVHTGERPFECPICGKRFIQKSILFSRHISIHTGKEPYECQVCQKKYLRKQHIDEHMHIHTGEKPYECQVCQKRFSKKRNFDQHMVVHSIEKPHECQICLKRFSIKRNLDQHMVIHTGEKRYECQVCQKRYLRKYQIDEHMYIHMGETPFQCETCKQRFTHKKDLTSHLRIHTGEKLYACQVCQKRFDKKSHLNRHLRVHTGEKPYECQVCHKRFLEKRNFDRHIMRIHIGEKPYECQVCQKRFSEKSCLNRHTRIHTEKNM</sequence>
<feature type="domain" description="C2H2-type" evidence="12">
    <location>
        <begin position="561"/>
        <end position="589"/>
    </location>
</feature>
<keyword evidence="14" id="KW-1185">Reference proteome</keyword>
<feature type="domain" description="C2H2-type" evidence="12">
    <location>
        <begin position="533"/>
        <end position="560"/>
    </location>
</feature>
<dbReference type="PROSITE" id="PS50950">
    <property type="entry name" value="ZF_THAP"/>
    <property type="match status" value="1"/>
</dbReference>
<protein>
    <submittedName>
        <fullName evidence="15">Zinc finger protein 2 homolog isoform X1</fullName>
    </submittedName>
</protein>
<reference evidence="15" key="1">
    <citation type="submission" date="2025-08" db="UniProtKB">
        <authorList>
            <consortium name="RefSeq"/>
        </authorList>
    </citation>
    <scope>IDENTIFICATION</scope>
    <source>
        <tissue evidence="15">Entire body</tissue>
    </source>
</reference>
<feature type="domain" description="C2H2-type" evidence="12">
    <location>
        <begin position="421"/>
        <end position="448"/>
    </location>
</feature>
<dbReference type="OrthoDB" id="6771695at2759"/>
<dbReference type="FunFam" id="3.30.160.60:FF:000065">
    <property type="entry name" value="B-cell CLL/lymphoma 6, member B"/>
    <property type="match status" value="1"/>
</dbReference>
<feature type="domain" description="C2H2-type" evidence="12">
    <location>
        <begin position="364"/>
        <end position="392"/>
    </location>
</feature>
<keyword evidence="9" id="KW-0539">Nucleus</keyword>
<evidence type="ECO:0000259" key="13">
    <source>
        <dbReference type="PROSITE" id="PS50950"/>
    </source>
</evidence>
<dbReference type="GO" id="GO:0000785">
    <property type="term" value="C:chromatin"/>
    <property type="evidence" value="ECO:0007669"/>
    <property type="project" value="UniProtKB-ARBA"/>
</dbReference>
<evidence type="ECO:0000259" key="12">
    <source>
        <dbReference type="PROSITE" id="PS50157"/>
    </source>
</evidence>
<dbReference type="FunFam" id="3.30.160.60:FF:000690">
    <property type="entry name" value="Zinc finger protein 354C"/>
    <property type="match status" value="1"/>
</dbReference>
<dbReference type="FunFam" id="3.30.160.60:FF:001732">
    <property type="entry name" value="Zgc:162936"/>
    <property type="match status" value="2"/>
</dbReference>
<dbReference type="SUPFAM" id="SSF57667">
    <property type="entry name" value="beta-beta-alpha zinc fingers"/>
    <property type="match status" value="7"/>
</dbReference>
<evidence type="ECO:0000256" key="9">
    <source>
        <dbReference type="ARBA" id="ARBA00023242"/>
    </source>
</evidence>
<dbReference type="SMART" id="SM00980">
    <property type="entry name" value="THAP"/>
    <property type="match status" value="1"/>
</dbReference>
<dbReference type="GO" id="GO:0006357">
    <property type="term" value="P:regulation of transcription by RNA polymerase II"/>
    <property type="evidence" value="ECO:0007669"/>
    <property type="project" value="TreeGrafter"/>
</dbReference>
<comment type="subcellular location">
    <subcellularLocation>
        <location evidence="1">Nucleus</location>
    </subcellularLocation>
</comment>
<dbReference type="InterPro" id="IPR006612">
    <property type="entry name" value="THAP_Znf"/>
</dbReference>
<keyword evidence="7" id="KW-0832">Ubl conjugation</keyword>
<name>A0A1W4WTH4_AGRPL</name>
<dbReference type="InParanoid" id="A0A1W4WTH4"/>
<evidence type="ECO:0000256" key="7">
    <source>
        <dbReference type="ARBA" id="ARBA00022843"/>
    </source>
</evidence>
<dbReference type="InterPro" id="IPR036236">
    <property type="entry name" value="Znf_C2H2_sf"/>
</dbReference>
<evidence type="ECO:0000313" key="14">
    <source>
        <dbReference type="Proteomes" id="UP000192223"/>
    </source>
</evidence>
<keyword evidence="6" id="KW-0862">Zinc</keyword>
<accession>A0A1W4WTH4</accession>
<evidence type="ECO:0000256" key="8">
    <source>
        <dbReference type="ARBA" id="ARBA00023125"/>
    </source>
</evidence>
<feature type="domain" description="C2H2-type" evidence="12">
    <location>
        <begin position="505"/>
        <end position="532"/>
    </location>
</feature>
<dbReference type="GO" id="GO:0005634">
    <property type="term" value="C:nucleus"/>
    <property type="evidence" value="ECO:0007669"/>
    <property type="project" value="UniProtKB-SubCell"/>
</dbReference>
<dbReference type="KEGG" id="apln:108738319"/>
<dbReference type="GO" id="GO:0008270">
    <property type="term" value="F:zinc ion binding"/>
    <property type="evidence" value="ECO:0007669"/>
    <property type="project" value="UniProtKB-KW"/>
</dbReference>
<evidence type="ECO:0000256" key="2">
    <source>
        <dbReference type="ARBA" id="ARBA00022499"/>
    </source>
</evidence>
<evidence type="ECO:0000256" key="4">
    <source>
        <dbReference type="ARBA" id="ARBA00022737"/>
    </source>
</evidence>
<evidence type="ECO:0000256" key="3">
    <source>
        <dbReference type="ARBA" id="ARBA00022723"/>
    </source>
</evidence>
<dbReference type="PROSITE" id="PS50157">
    <property type="entry name" value="ZINC_FINGER_C2H2_2"/>
    <property type="match status" value="11"/>
</dbReference>
<dbReference type="Gene3D" id="3.30.160.60">
    <property type="entry name" value="Classic Zinc Finger"/>
    <property type="match status" value="11"/>
</dbReference>
<dbReference type="SMART" id="SM00355">
    <property type="entry name" value="ZnF_C2H2"/>
    <property type="match status" value="11"/>
</dbReference>
<dbReference type="PANTHER" id="PTHR24390">
    <property type="entry name" value="ZINC FINGER PROTEIN"/>
    <property type="match status" value="1"/>
</dbReference>
<feature type="domain" description="C2H2-type" evidence="12">
    <location>
        <begin position="306"/>
        <end position="335"/>
    </location>
</feature>
<dbReference type="FunFam" id="3.30.160.60:FF:000358">
    <property type="entry name" value="zinc finger protein 24"/>
    <property type="match status" value="1"/>
</dbReference>
<dbReference type="Proteomes" id="UP000192223">
    <property type="component" value="Unplaced"/>
</dbReference>
<evidence type="ECO:0000256" key="6">
    <source>
        <dbReference type="ARBA" id="ARBA00022833"/>
    </source>
</evidence>